<comment type="caution">
    <text evidence="1">The sequence shown here is derived from an EMBL/GenBank/DDBJ whole genome shotgun (WGS) entry which is preliminary data.</text>
</comment>
<dbReference type="RefSeq" id="WP_369314518.1">
    <property type="nucleotide sequence ID" value="NZ_JBEHZE010000001.1"/>
</dbReference>
<evidence type="ECO:0000313" key="2">
    <source>
        <dbReference type="Proteomes" id="UP001560685"/>
    </source>
</evidence>
<dbReference type="EMBL" id="JBEHZE010000001">
    <property type="protein sequence ID" value="MEX6634540.1"/>
    <property type="molecule type" value="Genomic_DNA"/>
</dbReference>
<dbReference type="InterPro" id="IPR012349">
    <property type="entry name" value="Split_barrel_FMN-bd"/>
</dbReference>
<dbReference type="PANTHER" id="PTHR35802">
    <property type="entry name" value="PROTEASE SYNTHASE AND SPORULATION PROTEIN PAI 2"/>
    <property type="match status" value="1"/>
</dbReference>
<name>A0ABV3Z6V8_9PROT</name>
<reference evidence="1 2" key="1">
    <citation type="submission" date="2024-05" db="EMBL/GenBank/DDBJ databases">
        <title>Three bacterial strains, DH-69, EH-24, and ECK-19 isolated from coastal sediments.</title>
        <authorList>
            <person name="Ye Y.-Q."/>
            <person name="Du Z.-J."/>
        </authorList>
    </citation>
    <scope>NUCLEOTIDE SEQUENCE [LARGE SCALE GENOMIC DNA]</scope>
    <source>
        <strain evidence="1 2">ECK-19</strain>
    </source>
</reference>
<dbReference type="InterPro" id="IPR007396">
    <property type="entry name" value="TR_PAI2-type"/>
</dbReference>
<keyword evidence="2" id="KW-1185">Reference proteome</keyword>
<dbReference type="PIRSF" id="PIRSF010372">
    <property type="entry name" value="PaiB"/>
    <property type="match status" value="1"/>
</dbReference>
<dbReference type="SUPFAM" id="SSF50475">
    <property type="entry name" value="FMN-binding split barrel"/>
    <property type="match status" value="1"/>
</dbReference>
<accession>A0ABV3Z6V8</accession>
<sequence>MPSIFENFNKQDVSDLIAEYPLARVQPLPDRNQTSSLLPLLAEFDAEGAVESLVGHMARTNPLVGELSTRPNVTTFFQGPQSYISPSWVRKPDWAPTWNYVHLTVGGQIKFDALTIDDALERLVKVQESGRQNPWNITKMGERYRGLAAMVIPFRISVDKIHGKFKLGQDESPEIFSDIIEHLPSDDMARWMRRFNNR</sequence>
<dbReference type="Proteomes" id="UP001560685">
    <property type="component" value="Unassembled WGS sequence"/>
</dbReference>
<protein>
    <submittedName>
        <fullName evidence="1">FMN-binding negative transcriptional regulator</fullName>
    </submittedName>
</protein>
<organism evidence="1 2">
    <name type="scientific">Hyphococcus lacteus</name>
    <dbReference type="NCBI Taxonomy" id="3143536"/>
    <lineage>
        <taxon>Bacteria</taxon>
        <taxon>Pseudomonadati</taxon>
        <taxon>Pseudomonadota</taxon>
        <taxon>Alphaproteobacteria</taxon>
        <taxon>Parvularculales</taxon>
        <taxon>Parvularculaceae</taxon>
        <taxon>Hyphococcus</taxon>
    </lineage>
</organism>
<dbReference type="Pfam" id="PF04299">
    <property type="entry name" value="FMN_bind_2"/>
    <property type="match status" value="1"/>
</dbReference>
<gene>
    <name evidence="1" type="ORF">ABFZ84_13370</name>
</gene>
<proteinExistence type="predicted"/>
<evidence type="ECO:0000313" key="1">
    <source>
        <dbReference type="EMBL" id="MEX6634540.1"/>
    </source>
</evidence>
<dbReference type="PANTHER" id="PTHR35802:SF1">
    <property type="entry name" value="PROTEASE SYNTHASE AND SPORULATION PROTEIN PAI 2"/>
    <property type="match status" value="1"/>
</dbReference>
<dbReference type="Gene3D" id="2.30.110.10">
    <property type="entry name" value="Electron Transport, Fmn-binding Protein, Chain A"/>
    <property type="match status" value="1"/>
</dbReference>